<keyword evidence="2" id="KW-1185">Reference proteome</keyword>
<proteinExistence type="predicted"/>
<dbReference type="Proteomes" id="UP001430848">
    <property type="component" value="Unassembled WGS sequence"/>
</dbReference>
<gene>
    <name evidence="1" type="ORF">SLS63_009299</name>
</gene>
<accession>A0ABR1P040</accession>
<name>A0ABR1P040_DIAER</name>
<dbReference type="EMBL" id="JAKNSF020000067">
    <property type="protein sequence ID" value="KAK7722018.1"/>
    <property type="molecule type" value="Genomic_DNA"/>
</dbReference>
<protein>
    <submittedName>
        <fullName evidence="1">Uncharacterized protein</fullName>
    </submittedName>
</protein>
<comment type="caution">
    <text evidence="1">The sequence shown here is derived from an EMBL/GenBank/DDBJ whole genome shotgun (WGS) entry which is preliminary data.</text>
</comment>
<evidence type="ECO:0000313" key="1">
    <source>
        <dbReference type="EMBL" id="KAK7722018.1"/>
    </source>
</evidence>
<reference evidence="1 2" key="1">
    <citation type="submission" date="2024-02" db="EMBL/GenBank/DDBJ databases">
        <title>De novo assembly and annotation of 12 fungi associated with fruit tree decline syndrome in Ontario, Canada.</title>
        <authorList>
            <person name="Sulman M."/>
            <person name="Ellouze W."/>
            <person name="Ilyukhin E."/>
        </authorList>
    </citation>
    <scope>NUCLEOTIDE SEQUENCE [LARGE SCALE GENOMIC DNA]</scope>
    <source>
        <strain evidence="1 2">M169</strain>
    </source>
</reference>
<sequence>MYRVAIIILTFLAAGLLASTISLAVIHARYVQRCRAYMPAEASDAPAVPEAPPVGRRSSGDLVVVPVVARTPALVAPSSKDTIEAAPLVVRAPTTPIYPITNSTGGASPSDDSAQCDPGSVWGGRALDELNHGYMPLMQKALSESPVGVAGEIRDYYHTALKSVFRCGESMDFGQLELIDACKSGYGVDGEKVECDEGGSIGNSTLASV</sequence>
<organism evidence="1 2">
    <name type="scientific">Diaporthe eres</name>
    <name type="common">Phomopsis oblonga</name>
    <dbReference type="NCBI Taxonomy" id="83184"/>
    <lineage>
        <taxon>Eukaryota</taxon>
        <taxon>Fungi</taxon>
        <taxon>Dikarya</taxon>
        <taxon>Ascomycota</taxon>
        <taxon>Pezizomycotina</taxon>
        <taxon>Sordariomycetes</taxon>
        <taxon>Sordariomycetidae</taxon>
        <taxon>Diaporthales</taxon>
        <taxon>Diaporthaceae</taxon>
        <taxon>Diaporthe</taxon>
        <taxon>Diaporthe eres species complex</taxon>
    </lineage>
</organism>
<evidence type="ECO:0000313" key="2">
    <source>
        <dbReference type="Proteomes" id="UP001430848"/>
    </source>
</evidence>